<dbReference type="AlphaFoldDB" id="A0A559JMZ4"/>
<dbReference type="CDD" id="cd14791">
    <property type="entry name" value="GH36"/>
    <property type="match status" value="1"/>
</dbReference>
<evidence type="ECO:0000313" key="2">
    <source>
        <dbReference type="Proteomes" id="UP000316330"/>
    </source>
</evidence>
<dbReference type="PANTHER" id="PTHR43053">
    <property type="entry name" value="GLYCOSIDASE FAMILY 31"/>
    <property type="match status" value="1"/>
</dbReference>
<dbReference type="Gene3D" id="3.20.20.70">
    <property type="entry name" value="Aldolase class I"/>
    <property type="match status" value="1"/>
</dbReference>
<reference evidence="1 2" key="1">
    <citation type="submission" date="2019-07" db="EMBL/GenBank/DDBJ databases">
        <authorList>
            <person name="Kim J."/>
        </authorList>
    </citation>
    <scope>NUCLEOTIDE SEQUENCE [LARGE SCALE GENOMIC DNA]</scope>
    <source>
        <strain evidence="1 2">G13</strain>
    </source>
</reference>
<dbReference type="Pfam" id="PF02065">
    <property type="entry name" value="Melibiase"/>
    <property type="match status" value="1"/>
</dbReference>
<dbReference type="InterPro" id="IPR013785">
    <property type="entry name" value="Aldolase_TIM"/>
</dbReference>
<keyword evidence="2" id="KW-1185">Reference proteome</keyword>
<dbReference type="EMBL" id="VNJJ01000004">
    <property type="protein sequence ID" value="TVY01228.1"/>
    <property type="molecule type" value="Genomic_DNA"/>
</dbReference>
<name>A0A559JMZ4_9BACL</name>
<dbReference type="GO" id="GO:0016052">
    <property type="term" value="P:carbohydrate catabolic process"/>
    <property type="evidence" value="ECO:0007669"/>
    <property type="project" value="InterPro"/>
</dbReference>
<dbReference type="InterPro" id="IPR017853">
    <property type="entry name" value="GH"/>
</dbReference>
<dbReference type="GO" id="GO:0004557">
    <property type="term" value="F:alpha-galactosidase activity"/>
    <property type="evidence" value="ECO:0007669"/>
    <property type="project" value="InterPro"/>
</dbReference>
<evidence type="ECO:0000313" key="1">
    <source>
        <dbReference type="EMBL" id="TVY01228.1"/>
    </source>
</evidence>
<dbReference type="InterPro" id="IPR002252">
    <property type="entry name" value="Glyco_hydro_36"/>
</dbReference>
<comment type="caution">
    <text evidence="1">The sequence shown here is derived from an EMBL/GenBank/DDBJ whole genome shotgun (WGS) entry which is preliminary data.</text>
</comment>
<dbReference type="OrthoDB" id="9807519at2"/>
<accession>A0A559JMZ4</accession>
<dbReference type="SUPFAM" id="SSF51445">
    <property type="entry name" value="(Trans)glycosidases"/>
    <property type="match status" value="1"/>
</dbReference>
<dbReference type="InterPro" id="IPR050985">
    <property type="entry name" value="Alpha-glycosidase_related"/>
</dbReference>
<gene>
    <name evidence="1" type="ORF">FPZ45_08750</name>
</gene>
<protein>
    <submittedName>
        <fullName evidence="1">Alpha-galactosidase</fullName>
    </submittedName>
</protein>
<sequence>MKTMLVTAQSVRYLYRLSGSDGRFRATLSAESPEEGIDLVRVRIVADSPETPPALKLSWEHPIVDVQGVWHPNAYRERGLSPDWAGGYTSRSTRSAPVVCLFGGDNHSRMTFAFSDTLHTIVCKAGVNEEAAEFHCSVSLFGEPEAPLTEYEAILRVDYRDRAYYDCLNDVQAWWSGLPGLTPSPVPPSAREPMYSTWYSFHQRLDPAAIEEQCRLARDLGCAAVIVDDGWQTDDNARGYAHCGDWEASADKIPDMKAHVERVHALGMKYLLWYSVPYVGMHSKAWDRFRDRMLYVLHDRGWGVVDPRFPEVREYLIGIYERAMRDWNLDGFKLDFVDSFNLPDGTEPKFGEGRDYVSVPEAVDRLLSDVMARLSVAKPDVLIEFRQSYNGPYMRKYGNMFRAADCPNDSVENRVRTLDIRLLSGHTAAHSDMLMWHPNEPAESAALQLINVLFSVPQISVRLDRLPAVHARMAAYWLGFWNECKSTLLDGRLEPHHPELLYPLVMASDADRLIAAVYHRTIVRLDRELPTEVLLVNGTREEGAYIESDMDRGSRTMTVRDCLGTVVLRSELRLLPGVHRLPVPPSGTVSLTR</sequence>
<dbReference type="Proteomes" id="UP000316330">
    <property type="component" value="Unassembled WGS sequence"/>
</dbReference>
<proteinExistence type="predicted"/>
<organism evidence="1 2">
    <name type="scientific">Cohnella terricola</name>
    <dbReference type="NCBI Taxonomy" id="1289167"/>
    <lineage>
        <taxon>Bacteria</taxon>
        <taxon>Bacillati</taxon>
        <taxon>Bacillota</taxon>
        <taxon>Bacilli</taxon>
        <taxon>Bacillales</taxon>
        <taxon>Paenibacillaceae</taxon>
        <taxon>Cohnella</taxon>
    </lineage>
</organism>